<reference evidence="13" key="2">
    <citation type="submission" date="2021-04" db="EMBL/GenBank/DDBJ databases">
        <authorList>
            <person name="Gilroy R."/>
        </authorList>
    </citation>
    <scope>NUCLEOTIDE SEQUENCE</scope>
    <source>
        <strain evidence="13">ChiSjej1B19-8411</strain>
    </source>
</reference>
<dbReference type="EC" id="1.3.1.44" evidence="9"/>
<feature type="domain" description="Trans-2-enoyl-CoA reductase-like NAD(P)H binding" evidence="12">
    <location>
        <begin position="2"/>
        <end position="78"/>
    </location>
</feature>
<dbReference type="NCBIfam" id="NF043048">
    <property type="entry name" value="EnoyACPredFabV"/>
    <property type="match status" value="1"/>
</dbReference>
<dbReference type="Pfam" id="PF12242">
    <property type="entry name" value="Eno-Rase_NADH_b"/>
    <property type="match status" value="1"/>
</dbReference>
<dbReference type="Pfam" id="PF07055">
    <property type="entry name" value="Eno-Rase_FAD_bd"/>
    <property type="match status" value="1"/>
</dbReference>
<feature type="site" description="Plays an important role in discriminating NADH against NADPH" evidence="9">
    <location>
        <position position="74"/>
    </location>
</feature>
<dbReference type="InterPro" id="IPR024906">
    <property type="entry name" value="Eno_Rdtase_FAD-bd_dom"/>
</dbReference>
<dbReference type="Proteomes" id="UP000886817">
    <property type="component" value="Unassembled WGS sequence"/>
</dbReference>
<evidence type="ECO:0000256" key="5">
    <source>
        <dbReference type="ARBA" id="ARBA00023027"/>
    </source>
</evidence>
<evidence type="ECO:0000256" key="2">
    <source>
        <dbReference type="ARBA" id="ARBA00022516"/>
    </source>
</evidence>
<keyword evidence="4 9" id="KW-0560">Oxidoreductase</keyword>
<comment type="caution">
    <text evidence="13">The sequence shown here is derived from an EMBL/GenBank/DDBJ whole genome shotgun (WGS) entry which is preliminary data.</text>
</comment>
<keyword evidence="5 9" id="KW-0520">NAD</keyword>
<evidence type="ECO:0000256" key="8">
    <source>
        <dbReference type="ARBA" id="ARBA00048302"/>
    </source>
</evidence>
<feature type="binding site" evidence="9">
    <location>
        <position position="242"/>
    </location>
    <ligand>
        <name>NAD(+)</name>
        <dbReference type="ChEBI" id="CHEBI:57540"/>
    </ligand>
</feature>
<feature type="binding site" evidence="9">
    <location>
        <begin position="110"/>
        <end position="111"/>
    </location>
    <ligand>
        <name>NAD(+)</name>
        <dbReference type="ChEBI" id="CHEBI:57540"/>
    </ligand>
</feature>
<evidence type="ECO:0000313" key="14">
    <source>
        <dbReference type="Proteomes" id="UP000886817"/>
    </source>
</evidence>
<protein>
    <recommendedName>
        <fullName evidence="9">Trans-2-enoyl-CoA reductase [NADH]</fullName>
        <shortName evidence="9">TER</shortName>
        <ecNumber evidence="9">1.3.1.44</ecNumber>
    </recommendedName>
</protein>
<evidence type="ECO:0000256" key="7">
    <source>
        <dbReference type="ARBA" id="ARBA00023160"/>
    </source>
</evidence>
<feature type="binding site" evidence="9">
    <location>
        <begin position="47"/>
        <end position="52"/>
    </location>
    <ligand>
        <name>NAD(+)</name>
        <dbReference type="ChEBI" id="CHEBI:57540"/>
    </ligand>
</feature>
<feature type="active site" description="Proton donor" evidence="9">
    <location>
        <position position="233"/>
    </location>
</feature>
<accession>A0A9D2B1W2</accession>
<dbReference type="Gene3D" id="3.40.50.720">
    <property type="entry name" value="NAD(P)-binding Rossmann-like Domain"/>
    <property type="match status" value="1"/>
</dbReference>
<evidence type="ECO:0000259" key="11">
    <source>
        <dbReference type="Pfam" id="PF12241"/>
    </source>
</evidence>
<dbReference type="GO" id="GO:0051287">
    <property type="term" value="F:NAD binding"/>
    <property type="evidence" value="ECO:0007669"/>
    <property type="project" value="UniProtKB-UniRule"/>
</dbReference>
<dbReference type="PANTHER" id="PTHR37480:SF1">
    <property type="entry name" value="ENOYL-[ACYL-CARRIER-PROTEIN] REDUCTASE [NADH]"/>
    <property type="match status" value="1"/>
</dbReference>
<proteinExistence type="inferred from homology"/>
<evidence type="ECO:0000259" key="10">
    <source>
        <dbReference type="Pfam" id="PF07055"/>
    </source>
</evidence>
<dbReference type="AlphaFoldDB" id="A0A9D2B1W2"/>
<comment type="catalytic activity">
    <reaction evidence="8 9">
        <text>a 2,3-saturated acyl-CoA + NAD(+) = a (2E)-enoyl-CoA + NADH + H(+)</text>
        <dbReference type="Rhea" id="RHEA:18177"/>
        <dbReference type="ChEBI" id="CHEBI:15378"/>
        <dbReference type="ChEBI" id="CHEBI:57540"/>
        <dbReference type="ChEBI" id="CHEBI:57945"/>
        <dbReference type="ChEBI" id="CHEBI:58856"/>
        <dbReference type="ChEBI" id="CHEBI:65111"/>
        <dbReference type="EC" id="1.3.1.44"/>
    </reaction>
</comment>
<feature type="domain" description="Trans-2-enoyl-CoA reductase catalytic" evidence="11">
    <location>
        <begin position="81"/>
        <end position="313"/>
    </location>
</feature>
<evidence type="ECO:0000256" key="4">
    <source>
        <dbReference type="ARBA" id="ARBA00023002"/>
    </source>
</evidence>
<dbReference type="NCBIfam" id="NF010177">
    <property type="entry name" value="PRK13656.1"/>
    <property type="match status" value="1"/>
</dbReference>
<dbReference type="GO" id="GO:0006633">
    <property type="term" value="P:fatty acid biosynthetic process"/>
    <property type="evidence" value="ECO:0007669"/>
    <property type="project" value="UniProtKB-UniRule"/>
</dbReference>
<dbReference type="PANTHER" id="PTHR37480">
    <property type="entry name" value="ENOYL-[ACYL-CARRIER-PROTEIN] REDUCTASE [NADH]"/>
    <property type="match status" value="1"/>
</dbReference>
<feature type="binding site" evidence="9">
    <location>
        <begin position="73"/>
        <end position="74"/>
    </location>
    <ligand>
        <name>NAD(+)</name>
        <dbReference type="ChEBI" id="CHEBI:57540"/>
    </ligand>
</feature>
<keyword evidence="2 9" id="KW-0444">Lipid biosynthesis</keyword>
<dbReference type="HAMAP" id="MF_01838">
    <property type="entry name" value="FabV_reductase"/>
    <property type="match status" value="1"/>
</dbReference>
<dbReference type="Pfam" id="PF12241">
    <property type="entry name" value="Enoyl_reductase"/>
    <property type="match status" value="1"/>
</dbReference>
<dbReference type="InterPro" id="IPR050048">
    <property type="entry name" value="FabV-like_NADH_b"/>
</dbReference>
<comment type="subunit">
    <text evidence="1 9">Monomer.</text>
</comment>
<name>A0A9D2B1W2_9FIRM</name>
<organism evidence="13 14">
    <name type="scientific">Candidatus Blautia gallistercoris</name>
    <dbReference type="NCBI Taxonomy" id="2838490"/>
    <lineage>
        <taxon>Bacteria</taxon>
        <taxon>Bacillati</taxon>
        <taxon>Bacillota</taxon>
        <taxon>Clostridia</taxon>
        <taxon>Lachnospirales</taxon>
        <taxon>Lachnospiraceae</taxon>
        <taxon>Blautia</taxon>
    </lineage>
</organism>
<keyword evidence="3 9" id="KW-0276">Fatty acid metabolism</keyword>
<gene>
    <name evidence="9" type="primary">fabV</name>
    <name evidence="13" type="ORF">IAA45_00005</name>
</gene>
<comment type="pathway">
    <text evidence="9">Lipid metabolism; fatty acid biosynthesis.</text>
</comment>
<evidence type="ECO:0000259" key="12">
    <source>
        <dbReference type="Pfam" id="PF12242"/>
    </source>
</evidence>
<dbReference type="GO" id="GO:0004318">
    <property type="term" value="F:enoyl-[acyl-carrier-protein] reductase (NADH) activity"/>
    <property type="evidence" value="ECO:0007669"/>
    <property type="project" value="TreeGrafter"/>
</dbReference>
<evidence type="ECO:0000256" key="6">
    <source>
        <dbReference type="ARBA" id="ARBA00023098"/>
    </source>
</evidence>
<dbReference type="InterPro" id="IPR024910">
    <property type="entry name" value="Enoyl-CoA_Rdtase_cat_dom"/>
</dbReference>
<evidence type="ECO:0000256" key="3">
    <source>
        <dbReference type="ARBA" id="ARBA00022832"/>
    </source>
</evidence>
<dbReference type="GO" id="GO:0050343">
    <property type="term" value="F:trans-2-enoyl-CoA reductase (NADH) activity"/>
    <property type="evidence" value="ECO:0007669"/>
    <property type="project" value="UniProtKB-UniRule"/>
</dbReference>
<sequence>MIVEPKVREFICTTAHPLGCAESVRRQIEYVKGQGKIEGAGRVLVIGCSTGYGLASRIAAAFGCGASTLGIMFERPASGKRTATAGWYNTAAFEQAAGEAGLYSKTINGDAFSAQVKEKAIELIREDMGQVDLVVYSLAAPRRTMPDGTVAVSCLKTVGEDFTEKNLDLRTGQINQKTIPAATEEEIEGTIHVMGGEDWKDWMRALKDAGVLAPGARTVAYSYIGPKVTYPIYAEGTIGQAKKDLQRSAGEIMEEIPDLKAYISVNKALVTQASAAIPIVPLYLSILYRVMKEQGSHEGCIEQMYRLFADRLWKEQVPVDAEGRIRMDDREMDPKVQEAVEQLWGQITSENVKELTDLDSYWDDFYHMFGFHYENVDITQDVEVQVTIPGLVEI</sequence>
<comment type="function">
    <text evidence="9">Involved in the fatty acid synthesis (FAS II). Catalyzes the reduction of a carbon-carbon double bond in an enoyl moiety that is covalently linked to a coenzyme A (CoA).</text>
</comment>
<comment type="similarity">
    <text evidence="9">Belongs to the TER reductase family.</text>
</comment>
<feature type="domain" description="Enoyl reductase FAD binding" evidence="10">
    <location>
        <begin position="319"/>
        <end position="382"/>
    </location>
</feature>
<dbReference type="InterPro" id="IPR010758">
    <property type="entry name" value="Trans-2-enoyl-CoA_reductase"/>
</dbReference>
<dbReference type="EMBL" id="DXEX01000001">
    <property type="protein sequence ID" value="HIX58088.1"/>
    <property type="molecule type" value="Genomic_DNA"/>
</dbReference>
<feature type="binding site" evidence="9">
    <location>
        <begin position="138"/>
        <end position="139"/>
    </location>
    <ligand>
        <name>NAD(+)</name>
        <dbReference type="ChEBI" id="CHEBI:57540"/>
    </ligand>
</feature>
<keyword evidence="6 9" id="KW-0443">Lipid metabolism</keyword>
<evidence type="ECO:0000256" key="1">
    <source>
        <dbReference type="ARBA" id="ARBA00011245"/>
    </source>
</evidence>
<evidence type="ECO:0000313" key="13">
    <source>
        <dbReference type="EMBL" id="HIX58088.1"/>
    </source>
</evidence>
<feature type="binding site" evidence="9">
    <location>
        <position position="223"/>
    </location>
    <ligand>
        <name>substrate</name>
    </ligand>
</feature>
<evidence type="ECO:0000256" key="9">
    <source>
        <dbReference type="HAMAP-Rule" id="MF_01838"/>
    </source>
</evidence>
<keyword evidence="7 9" id="KW-0275">Fatty acid biosynthesis</keyword>
<feature type="binding site" evidence="9">
    <location>
        <begin position="269"/>
        <end position="271"/>
    </location>
    <ligand>
        <name>NAD(+)</name>
        <dbReference type="ChEBI" id="CHEBI:57540"/>
    </ligand>
</feature>
<reference evidence="13" key="1">
    <citation type="journal article" date="2021" name="PeerJ">
        <title>Extensive microbial diversity within the chicken gut microbiome revealed by metagenomics and culture.</title>
        <authorList>
            <person name="Gilroy R."/>
            <person name="Ravi A."/>
            <person name="Getino M."/>
            <person name="Pursley I."/>
            <person name="Horton D.L."/>
            <person name="Alikhan N.F."/>
            <person name="Baker D."/>
            <person name="Gharbi K."/>
            <person name="Hall N."/>
            <person name="Watson M."/>
            <person name="Adriaenssens E.M."/>
            <person name="Foster-Nyarko E."/>
            <person name="Jarju S."/>
            <person name="Secka A."/>
            <person name="Antonio M."/>
            <person name="Oren A."/>
            <person name="Chaudhuri R.R."/>
            <person name="La Ragione R."/>
            <person name="Hildebrand F."/>
            <person name="Pallen M.J."/>
        </authorList>
    </citation>
    <scope>NUCLEOTIDE SEQUENCE</scope>
    <source>
        <strain evidence="13">ChiSjej1B19-8411</strain>
    </source>
</reference>